<comment type="caution">
    <text evidence="1">The sequence shown here is derived from an EMBL/GenBank/DDBJ whole genome shotgun (WGS) entry which is preliminary data.</text>
</comment>
<dbReference type="Proteomes" id="UP000243494">
    <property type="component" value="Unassembled WGS sequence"/>
</dbReference>
<evidence type="ECO:0000313" key="2">
    <source>
        <dbReference type="Proteomes" id="UP000243494"/>
    </source>
</evidence>
<sequence>MSKSTKEIKLIFLSSEFYSDYPKRNYSEILIKHDRPYIMFKVTIDDIDFAIPFRSNIPHKNAFFTDEKNKCGIDYSKSIVIKKPIYINISEQPTIRANEFKIFKSKDYIIKNEFKKYLKEYKKAAKKQDVKRNKDFCQFSSLQYFHSDIGL</sequence>
<keyword evidence="2" id="KW-1185">Reference proteome</keyword>
<accession>A0A371IS07</accession>
<protein>
    <recommendedName>
        <fullName evidence="3">Type III toxin-antitoxin system ToxN/AbiQ family toxin</fullName>
    </recommendedName>
</protein>
<gene>
    <name evidence="1" type="ORF">CHF27_008950</name>
</gene>
<name>A0A371IS07_9FIRM</name>
<dbReference type="EMBL" id="NOJZ02000015">
    <property type="protein sequence ID" value="RDY23262.1"/>
    <property type="molecule type" value="Genomic_DNA"/>
</dbReference>
<dbReference type="OrthoDB" id="9803917at2"/>
<evidence type="ECO:0000313" key="1">
    <source>
        <dbReference type="EMBL" id="RDY23262.1"/>
    </source>
</evidence>
<evidence type="ECO:0008006" key="3">
    <source>
        <dbReference type="Google" id="ProtNLM"/>
    </source>
</evidence>
<dbReference type="RefSeq" id="WP_095406835.1">
    <property type="nucleotide sequence ID" value="NZ_NOJZ02000015.1"/>
</dbReference>
<dbReference type="InterPro" id="IPR049929">
    <property type="entry name" value="TenpN-like"/>
</dbReference>
<dbReference type="CDD" id="cd17493">
    <property type="entry name" value="toxin_TenpN"/>
    <property type="match status" value="1"/>
</dbReference>
<reference evidence="1 2" key="1">
    <citation type="journal article" date="2017" name="Genome Announc.">
        <title>Draft Genome Sequence of Romboutsia maritimum sp. nov. Strain CCRI-22766(T), Isolated from Coastal Estuarine Mud.</title>
        <authorList>
            <person name="Maheux A.F."/>
            <person name="Boudreau D.K."/>
            <person name="Berube E."/>
            <person name="Boissinot M."/>
            <person name="Raymond F."/>
            <person name="Brodeur S."/>
            <person name="Corbeil J."/>
            <person name="Brightwell G."/>
            <person name="Broda D."/>
            <person name="Omar R.F."/>
            <person name="Bergeron M.G."/>
        </authorList>
    </citation>
    <scope>NUCLEOTIDE SEQUENCE [LARGE SCALE GENOMIC DNA]</scope>
    <source>
        <strain evidence="1 2">CCRI-22766</strain>
    </source>
</reference>
<organism evidence="1 2">
    <name type="scientific">Romboutsia maritimum</name>
    <dbReference type="NCBI Taxonomy" id="2020948"/>
    <lineage>
        <taxon>Bacteria</taxon>
        <taxon>Bacillati</taxon>
        <taxon>Bacillota</taxon>
        <taxon>Clostridia</taxon>
        <taxon>Peptostreptococcales</taxon>
        <taxon>Peptostreptococcaceae</taxon>
        <taxon>Romboutsia</taxon>
    </lineage>
</organism>
<dbReference type="NCBIfam" id="NF047358">
    <property type="entry name" value="TenpIN"/>
    <property type="match status" value="1"/>
</dbReference>
<dbReference type="AlphaFoldDB" id="A0A371IS07"/>
<proteinExistence type="predicted"/>